<comment type="caution">
    <text evidence="2">The sequence shown here is derived from an EMBL/GenBank/DDBJ whole genome shotgun (WGS) entry which is preliminary data.</text>
</comment>
<dbReference type="Pfam" id="PF12937">
    <property type="entry name" value="F-box-like"/>
    <property type="match status" value="1"/>
</dbReference>
<evidence type="ECO:0000259" key="1">
    <source>
        <dbReference type="Pfam" id="PF12937"/>
    </source>
</evidence>
<accession>A0A8H6HRY8</accession>
<sequence length="479" mass="54017">MDKPDKPFDSLPNELLLQIFHVLGDTTRVNGNSQALAGKIVVTHVCGLWRELALSTPSLWNVFQHDGLRGCERLRVYIERSRNLPLTVELFFRFTPTGEDRSIAALEDAFDILQLISDNLHRCRQLHIFTENEDILEDFHDHFQGVSAPMLEAFTVCSGRGGIEYVEGWGQFQTWFCLPGFSLSGSTALKYVRLDRIGMHFIHLDLKSVVELRLETNPKWPKDHPTLDINYTVLNDLLALPKIETLSIWGFVFKVDLEFDAEPRFVQANSLKHFRLSTRGWIGHYFLSNVSAPLLETITLEPDLFSGRGLARSDYFPSLHTLALINPCWQPTADSLLLEIMEVTRKVKRLVVSDGPRANSKPLFLTMMAKLGEAPGNIWPELEEATLSSTIEDLDNNCPQILQSHPNLKKLLVTPGCLDETMTTRWSVPETVSVEGIDKADPLIPVYWRPGPTSLDSAQDPFLAFCEQNTNANSTSDAS</sequence>
<evidence type="ECO:0000313" key="3">
    <source>
        <dbReference type="Proteomes" id="UP000521943"/>
    </source>
</evidence>
<organism evidence="2 3">
    <name type="scientific">Ephemerocybe angulata</name>
    <dbReference type="NCBI Taxonomy" id="980116"/>
    <lineage>
        <taxon>Eukaryota</taxon>
        <taxon>Fungi</taxon>
        <taxon>Dikarya</taxon>
        <taxon>Basidiomycota</taxon>
        <taxon>Agaricomycotina</taxon>
        <taxon>Agaricomycetes</taxon>
        <taxon>Agaricomycetidae</taxon>
        <taxon>Agaricales</taxon>
        <taxon>Agaricineae</taxon>
        <taxon>Psathyrellaceae</taxon>
        <taxon>Ephemerocybe</taxon>
    </lineage>
</organism>
<dbReference type="Gene3D" id="1.20.1280.50">
    <property type="match status" value="1"/>
</dbReference>
<dbReference type="InterPro" id="IPR001810">
    <property type="entry name" value="F-box_dom"/>
</dbReference>
<dbReference type="OrthoDB" id="3001658at2759"/>
<name>A0A8H6HRY8_9AGAR</name>
<gene>
    <name evidence="2" type="ORF">DFP72DRAFT_1071938</name>
</gene>
<dbReference type="AlphaFoldDB" id="A0A8H6HRY8"/>
<feature type="domain" description="F-box" evidence="1">
    <location>
        <begin position="8"/>
        <end position="61"/>
    </location>
</feature>
<protein>
    <recommendedName>
        <fullName evidence="1">F-box domain-containing protein</fullName>
    </recommendedName>
</protein>
<dbReference type="Proteomes" id="UP000521943">
    <property type="component" value="Unassembled WGS sequence"/>
</dbReference>
<dbReference type="EMBL" id="JACGCI010000054">
    <property type="protein sequence ID" value="KAF6750788.1"/>
    <property type="molecule type" value="Genomic_DNA"/>
</dbReference>
<proteinExistence type="predicted"/>
<evidence type="ECO:0000313" key="2">
    <source>
        <dbReference type="EMBL" id="KAF6750788.1"/>
    </source>
</evidence>
<reference evidence="2 3" key="1">
    <citation type="submission" date="2020-07" db="EMBL/GenBank/DDBJ databases">
        <title>Comparative genomics of pyrophilous fungi reveals a link between fire events and developmental genes.</title>
        <authorList>
            <consortium name="DOE Joint Genome Institute"/>
            <person name="Steindorff A.S."/>
            <person name="Carver A."/>
            <person name="Calhoun S."/>
            <person name="Stillman K."/>
            <person name="Liu H."/>
            <person name="Lipzen A."/>
            <person name="Pangilinan J."/>
            <person name="Labutti K."/>
            <person name="Bruns T.D."/>
            <person name="Grigoriev I.V."/>
        </authorList>
    </citation>
    <scope>NUCLEOTIDE SEQUENCE [LARGE SCALE GENOMIC DNA]</scope>
    <source>
        <strain evidence="2 3">CBS 144469</strain>
    </source>
</reference>
<keyword evidence="3" id="KW-1185">Reference proteome</keyword>
<dbReference type="InterPro" id="IPR036047">
    <property type="entry name" value="F-box-like_dom_sf"/>
</dbReference>
<dbReference type="SUPFAM" id="SSF81383">
    <property type="entry name" value="F-box domain"/>
    <property type="match status" value="1"/>
</dbReference>